<dbReference type="EMBL" id="FOJW01000001">
    <property type="protein sequence ID" value="SFA74371.1"/>
    <property type="molecule type" value="Genomic_DNA"/>
</dbReference>
<organism evidence="1 2">
    <name type="scientific">Lentibacillus halodurans</name>
    <dbReference type="NCBI Taxonomy" id="237679"/>
    <lineage>
        <taxon>Bacteria</taxon>
        <taxon>Bacillati</taxon>
        <taxon>Bacillota</taxon>
        <taxon>Bacilli</taxon>
        <taxon>Bacillales</taxon>
        <taxon>Bacillaceae</taxon>
        <taxon>Lentibacillus</taxon>
    </lineage>
</organism>
<accession>A0A1I0VDG2</accession>
<dbReference type="InterPro" id="IPR019658">
    <property type="entry name" value="DUF2515"/>
</dbReference>
<dbReference type="Proteomes" id="UP000198642">
    <property type="component" value="Unassembled WGS sequence"/>
</dbReference>
<dbReference type="RefSeq" id="WP_090232643.1">
    <property type="nucleotide sequence ID" value="NZ_FOJW01000001.1"/>
</dbReference>
<reference evidence="1 2" key="1">
    <citation type="submission" date="2016-10" db="EMBL/GenBank/DDBJ databases">
        <authorList>
            <person name="de Groot N.N."/>
        </authorList>
    </citation>
    <scope>NUCLEOTIDE SEQUENCE [LARGE SCALE GENOMIC DNA]</scope>
    <source>
        <strain evidence="1 2">CGMCC 1.3702</strain>
    </source>
</reference>
<evidence type="ECO:0008006" key="3">
    <source>
        <dbReference type="Google" id="ProtNLM"/>
    </source>
</evidence>
<dbReference type="OrthoDB" id="2690514at2"/>
<dbReference type="STRING" id="237679.SAMN04488072_101348"/>
<sequence length="317" mass="38463">MVAARGKADHLHYIIFETNEHNLDNISRTKAYQNFYMAFPEIKWAFVASMVSRNAGWNMTDLWLSPLRKMLSNSQRKRLFMTYERANWLIFSDAYPQLLVYQLSLNLNKPLFHLFPELNVSRYMQQEWELFWEHHDKKRLLLALIINEQNVIQRPVINQDYFKYRVFWRPPYLLQDILLLNAIIIPTKSNRLYGAFVHDFTNIDKRIALGKKIASIMFHPRVYDPLLKFARSVEHTGSRWDYEKFLNIQTEKAPLLRMVYPVITHQDIIRKDWYRKGGIKHHWTKYNPENPDPHIKQSFYNRRKLMYVYYHIKDLFM</sequence>
<proteinExistence type="predicted"/>
<protein>
    <recommendedName>
        <fullName evidence="3">DUF2515 domain-containing protein</fullName>
    </recommendedName>
</protein>
<dbReference type="AlphaFoldDB" id="A0A1I0VDG2"/>
<keyword evidence="2" id="KW-1185">Reference proteome</keyword>
<gene>
    <name evidence="1" type="ORF">SAMN04488072_101348</name>
</gene>
<evidence type="ECO:0000313" key="2">
    <source>
        <dbReference type="Proteomes" id="UP000198642"/>
    </source>
</evidence>
<evidence type="ECO:0000313" key="1">
    <source>
        <dbReference type="EMBL" id="SFA74371.1"/>
    </source>
</evidence>
<dbReference type="Pfam" id="PF10720">
    <property type="entry name" value="DUF2515"/>
    <property type="match status" value="1"/>
</dbReference>
<name>A0A1I0VDG2_9BACI</name>